<keyword evidence="6" id="KW-1185">Reference proteome</keyword>
<dbReference type="SUPFAM" id="SSF63491">
    <property type="entry name" value="BAG domain"/>
    <property type="match status" value="1"/>
</dbReference>
<dbReference type="SMART" id="SM00264">
    <property type="entry name" value="BAG"/>
    <property type="match status" value="1"/>
</dbReference>
<reference evidence="6" key="1">
    <citation type="journal article" date="2015" name="Nat. Plants">
        <title>Genome expansion of Arabis alpina linked with retrotransposition and reduced symmetric DNA methylation.</title>
        <authorList>
            <person name="Willing E.M."/>
            <person name="Rawat V."/>
            <person name="Mandakova T."/>
            <person name="Maumus F."/>
            <person name="James G.V."/>
            <person name="Nordstroem K.J."/>
            <person name="Becker C."/>
            <person name="Warthmann N."/>
            <person name="Chica C."/>
            <person name="Szarzynska B."/>
            <person name="Zytnicki M."/>
            <person name="Albani M.C."/>
            <person name="Kiefer C."/>
            <person name="Bergonzi S."/>
            <person name="Castaings L."/>
            <person name="Mateos J.L."/>
            <person name="Berns M.C."/>
            <person name="Bujdoso N."/>
            <person name="Piofczyk T."/>
            <person name="de Lorenzo L."/>
            <person name="Barrero-Sicilia C."/>
            <person name="Mateos I."/>
            <person name="Piednoel M."/>
            <person name="Hagmann J."/>
            <person name="Chen-Min-Tao R."/>
            <person name="Iglesias-Fernandez R."/>
            <person name="Schuster S.C."/>
            <person name="Alonso-Blanco C."/>
            <person name="Roudier F."/>
            <person name="Carbonero P."/>
            <person name="Paz-Ares J."/>
            <person name="Davis S.J."/>
            <person name="Pecinka A."/>
            <person name="Quesneville H."/>
            <person name="Colot V."/>
            <person name="Lysak M.A."/>
            <person name="Weigel D."/>
            <person name="Coupland G."/>
            <person name="Schneeberger K."/>
        </authorList>
    </citation>
    <scope>NUCLEOTIDE SEQUENCE [LARGE SCALE GENOMIC DNA]</scope>
    <source>
        <strain evidence="6">cv. Pajares</strain>
    </source>
</reference>
<sequence length="280" mass="30316">MENENPSFGPISMMHNSSDDSEWEVRPGGMLVQRRDDAASSSDQSLQDPDSASAVFSQSMKITVSHASSQHDLHLSAHSSFGDVKKALVEKTGLEASELKILFRGLEKDDADQLQAAGVKDGSKVVLVEDHTKTVEQQPPLMTQEMLKALAAVKAVSGEVDKLSDRAVALEVAVNGGTKVAVEEFDMTAELLMRQLLKLDGIEADGEARVQRRAEVRRVQKLQEIVDNLKARCSNPFVDQSKAAAVSTEWESFGNGVGSLTPPPPASPSASVTQDWEKFD</sequence>
<dbReference type="SUPFAM" id="SSF54236">
    <property type="entry name" value="Ubiquitin-like"/>
    <property type="match status" value="1"/>
</dbReference>
<dbReference type="GO" id="GO:0051087">
    <property type="term" value="F:protein-folding chaperone binding"/>
    <property type="evidence" value="ECO:0007669"/>
    <property type="project" value="InterPro"/>
</dbReference>
<dbReference type="PANTHER" id="PTHR12329">
    <property type="entry name" value="BCL2-ASSOCIATED ATHANOGENE"/>
    <property type="match status" value="1"/>
</dbReference>
<dbReference type="GO" id="GO:0010119">
    <property type="term" value="P:regulation of stomatal movement"/>
    <property type="evidence" value="ECO:0007669"/>
    <property type="project" value="EnsemblPlants"/>
</dbReference>
<dbReference type="GO" id="GO:0050821">
    <property type="term" value="P:protein stabilization"/>
    <property type="evidence" value="ECO:0007669"/>
    <property type="project" value="TreeGrafter"/>
</dbReference>
<dbReference type="GO" id="GO:0070971">
    <property type="term" value="C:endoplasmic reticulum exit site"/>
    <property type="evidence" value="ECO:0007669"/>
    <property type="project" value="EnsemblPlants"/>
</dbReference>
<feature type="domain" description="BAG" evidence="4">
    <location>
        <begin position="149"/>
        <end position="230"/>
    </location>
</feature>
<organism evidence="5 6">
    <name type="scientific">Arabis alpina</name>
    <name type="common">Alpine rock-cress</name>
    <dbReference type="NCBI Taxonomy" id="50452"/>
    <lineage>
        <taxon>Eukaryota</taxon>
        <taxon>Viridiplantae</taxon>
        <taxon>Streptophyta</taxon>
        <taxon>Embryophyta</taxon>
        <taxon>Tracheophyta</taxon>
        <taxon>Spermatophyta</taxon>
        <taxon>Magnoliopsida</taxon>
        <taxon>eudicotyledons</taxon>
        <taxon>Gunneridae</taxon>
        <taxon>Pentapetalae</taxon>
        <taxon>rosids</taxon>
        <taxon>malvids</taxon>
        <taxon>Brassicales</taxon>
        <taxon>Brassicaceae</taxon>
        <taxon>Arabideae</taxon>
        <taxon>Arabis</taxon>
    </lineage>
</organism>
<dbReference type="GO" id="GO:0009651">
    <property type="term" value="P:response to salt stress"/>
    <property type="evidence" value="ECO:0007669"/>
    <property type="project" value="EnsemblPlants"/>
</dbReference>
<dbReference type="GO" id="GO:0006612">
    <property type="term" value="P:protein targeting to membrane"/>
    <property type="evidence" value="ECO:0007669"/>
    <property type="project" value="EnsemblPlants"/>
</dbReference>
<evidence type="ECO:0000313" key="6">
    <source>
        <dbReference type="Proteomes" id="UP000029120"/>
    </source>
</evidence>
<dbReference type="InterPro" id="IPR036533">
    <property type="entry name" value="BAG_dom_sf"/>
</dbReference>
<dbReference type="Gene3D" id="3.10.20.90">
    <property type="entry name" value="Phosphatidylinositol 3-kinase Catalytic Subunit, Chain A, domain 1"/>
    <property type="match status" value="1"/>
</dbReference>
<dbReference type="GO" id="GO:0009409">
    <property type="term" value="P:response to cold"/>
    <property type="evidence" value="ECO:0007669"/>
    <property type="project" value="EnsemblPlants"/>
</dbReference>
<dbReference type="EMBL" id="CM002873">
    <property type="protein sequence ID" value="KFK34422.1"/>
    <property type="molecule type" value="Genomic_DNA"/>
</dbReference>
<feature type="region of interest" description="Disordered" evidence="2">
    <location>
        <begin position="253"/>
        <end position="280"/>
    </location>
</feature>
<evidence type="ECO:0000256" key="1">
    <source>
        <dbReference type="ARBA" id="ARBA00023186"/>
    </source>
</evidence>
<evidence type="ECO:0000256" key="2">
    <source>
        <dbReference type="SAM" id="MobiDB-lite"/>
    </source>
</evidence>
<evidence type="ECO:0008006" key="7">
    <source>
        <dbReference type="Google" id="ProtNLM"/>
    </source>
</evidence>
<dbReference type="AlphaFoldDB" id="A0A087GX20"/>
<feature type="compositionally biased region" description="Low complexity" evidence="2">
    <location>
        <begin position="39"/>
        <end position="54"/>
    </location>
</feature>
<evidence type="ECO:0000259" key="4">
    <source>
        <dbReference type="PROSITE" id="PS51035"/>
    </source>
</evidence>
<dbReference type="PANTHER" id="PTHR12329:SF40">
    <property type="entry name" value="BAG FAMILY MOLECULAR CHAPERONE REGULATOR 4"/>
    <property type="match status" value="1"/>
</dbReference>
<dbReference type="InterPro" id="IPR029071">
    <property type="entry name" value="Ubiquitin-like_domsf"/>
</dbReference>
<dbReference type="InterPro" id="IPR039773">
    <property type="entry name" value="BAG_chaperone_regulator"/>
</dbReference>
<dbReference type="GO" id="GO:0010228">
    <property type="term" value="P:vegetative to reproductive phase transition of meristem"/>
    <property type="evidence" value="ECO:0007669"/>
    <property type="project" value="EnsemblPlants"/>
</dbReference>
<dbReference type="GO" id="GO:0000774">
    <property type="term" value="F:adenyl-nucleotide exchange factor activity"/>
    <property type="evidence" value="ECO:0007669"/>
    <property type="project" value="TreeGrafter"/>
</dbReference>
<dbReference type="InterPro" id="IPR000626">
    <property type="entry name" value="Ubiquitin-like_dom"/>
</dbReference>
<dbReference type="PROSITE" id="PS50053">
    <property type="entry name" value="UBIQUITIN_2"/>
    <property type="match status" value="1"/>
</dbReference>
<dbReference type="PROSITE" id="PS51035">
    <property type="entry name" value="BAG"/>
    <property type="match status" value="1"/>
</dbReference>
<dbReference type="Pfam" id="PF02179">
    <property type="entry name" value="BAG"/>
    <property type="match status" value="1"/>
</dbReference>
<dbReference type="Gene3D" id="1.20.58.120">
    <property type="entry name" value="BAG domain"/>
    <property type="match status" value="1"/>
</dbReference>
<evidence type="ECO:0000313" key="5">
    <source>
        <dbReference type="EMBL" id="KFK34422.1"/>
    </source>
</evidence>
<dbReference type="Gramene" id="KFK34422">
    <property type="protein sequence ID" value="KFK34422"/>
    <property type="gene ID" value="AALP_AA5G142700"/>
</dbReference>
<evidence type="ECO:0000259" key="3">
    <source>
        <dbReference type="PROSITE" id="PS50053"/>
    </source>
</evidence>
<gene>
    <name evidence="5" type="ordered locus">AALP_Aa5g142700</name>
</gene>
<protein>
    <recommendedName>
        <fullName evidence="7">Ubiquitin-like domain-containing protein</fullName>
    </recommendedName>
</protein>
<dbReference type="eggNOG" id="KOG4361">
    <property type="taxonomic scope" value="Eukaryota"/>
</dbReference>
<dbReference type="Proteomes" id="UP000029120">
    <property type="component" value="Chromosome 5"/>
</dbReference>
<feature type="region of interest" description="Disordered" evidence="2">
    <location>
        <begin position="1"/>
        <end position="54"/>
    </location>
</feature>
<feature type="domain" description="Ubiquitin-like" evidence="3">
    <location>
        <begin position="60"/>
        <end position="128"/>
    </location>
</feature>
<proteinExistence type="predicted"/>
<accession>A0A087GX20</accession>
<keyword evidence="1" id="KW-0143">Chaperone</keyword>
<dbReference type="InterPro" id="IPR003103">
    <property type="entry name" value="BAG_domain"/>
</dbReference>
<dbReference type="Pfam" id="PF00240">
    <property type="entry name" value="ubiquitin"/>
    <property type="match status" value="1"/>
</dbReference>
<name>A0A087GX20_ARAAL</name>
<dbReference type="OrthoDB" id="417450at2759"/>
<dbReference type="OMA" id="RGPMIKI"/>
<dbReference type="GO" id="GO:0043268">
    <property type="term" value="P:positive regulation of potassium ion transport"/>
    <property type="evidence" value="ECO:0007669"/>
    <property type="project" value="EnsemblPlants"/>
</dbReference>